<dbReference type="eggNOG" id="ENOG502SSZF">
    <property type="taxonomic scope" value="Eukaryota"/>
</dbReference>
<organism evidence="2 3">
    <name type="scientific">Gibberella moniliformis (strain M3125 / FGSC 7600)</name>
    <name type="common">Maize ear and stalk rot fungus</name>
    <name type="synonym">Fusarium verticillioides</name>
    <dbReference type="NCBI Taxonomy" id="334819"/>
    <lineage>
        <taxon>Eukaryota</taxon>
        <taxon>Fungi</taxon>
        <taxon>Dikarya</taxon>
        <taxon>Ascomycota</taxon>
        <taxon>Pezizomycotina</taxon>
        <taxon>Sordariomycetes</taxon>
        <taxon>Hypocreomycetidae</taxon>
        <taxon>Hypocreales</taxon>
        <taxon>Nectriaceae</taxon>
        <taxon>Fusarium</taxon>
        <taxon>Fusarium fujikuroi species complex</taxon>
    </lineage>
</organism>
<dbReference type="GeneID" id="30070632"/>
<dbReference type="Gene3D" id="1.20.120.1020">
    <property type="entry name" value="Prion-inhibition and propagation, HeLo domain"/>
    <property type="match status" value="2"/>
</dbReference>
<reference evidence="2 3" key="1">
    <citation type="journal article" date="2010" name="Nature">
        <title>Comparative genomics reveals mobile pathogenicity chromosomes in Fusarium.</title>
        <authorList>
            <person name="Ma L.J."/>
            <person name="van der Does H.C."/>
            <person name="Borkovich K.A."/>
            <person name="Coleman J.J."/>
            <person name="Daboussi M.J."/>
            <person name="Di Pietro A."/>
            <person name="Dufresne M."/>
            <person name="Freitag M."/>
            <person name="Grabherr M."/>
            <person name="Henrissat B."/>
            <person name="Houterman P.M."/>
            <person name="Kang S."/>
            <person name="Shim W.B."/>
            <person name="Woloshuk C."/>
            <person name="Xie X."/>
            <person name="Xu J.R."/>
            <person name="Antoniw J."/>
            <person name="Baker S.E."/>
            <person name="Bluhm B.H."/>
            <person name="Breakspear A."/>
            <person name="Brown D.W."/>
            <person name="Butchko R.A."/>
            <person name="Chapman S."/>
            <person name="Coulson R."/>
            <person name="Coutinho P.M."/>
            <person name="Danchin E.G."/>
            <person name="Diener A."/>
            <person name="Gale L.R."/>
            <person name="Gardiner D.M."/>
            <person name="Goff S."/>
            <person name="Hammond-Kosack K.E."/>
            <person name="Hilburn K."/>
            <person name="Hua-Van A."/>
            <person name="Jonkers W."/>
            <person name="Kazan K."/>
            <person name="Kodira C.D."/>
            <person name="Koehrsen M."/>
            <person name="Kumar L."/>
            <person name="Lee Y.H."/>
            <person name="Li L."/>
            <person name="Manners J.M."/>
            <person name="Miranda-Saavedra D."/>
            <person name="Mukherjee M."/>
            <person name="Park G."/>
            <person name="Park J."/>
            <person name="Park S.Y."/>
            <person name="Proctor R.H."/>
            <person name="Regev A."/>
            <person name="Ruiz-Roldan M.C."/>
            <person name="Sain D."/>
            <person name="Sakthikumar S."/>
            <person name="Sykes S."/>
            <person name="Schwartz D.C."/>
            <person name="Turgeon B.G."/>
            <person name="Wapinski I."/>
            <person name="Yoder O."/>
            <person name="Young S."/>
            <person name="Zeng Q."/>
            <person name="Zhou S."/>
            <person name="Galagan J."/>
            <person name="Cuomo C.A."/>
            <person name="Kistler H.C."/>
            <person name="Rep M."/>
        </authorList>
    </citation>
    <scope>NUCLEOTIDE SEQUENCE [LARGE SCALE GENOMIC DNA]</scope>
    <source>
        <strain evidence="3">M3125 / FGSC 7600</strain>
    </source>
</reference>
<dbReference type="PANTHER" id="PTHR37542:SF1">
    <property type="entry name" value="PRION-INHIBITION AND PROPAGATION HELO DOMAIN-CONTAINING PROTEIN"/>
    <property type="match status" value="1"/>
</dbReference>
<feature type="domain" description="Protein kinase" evidence="1">
    <location>
        <begin position="222"/>
        <end position="548"/>
    </location>
</feature>
<dbReference type="OrthoDB" id="1911848at2759"/>
<dbReference type="Proteomes" id="UP000009096">
    <property type="component" value="Chromosome 6"/>
</dbReference>
<dbReference type="SUPFAM" id="SSF56112">
    <property type="entry name" value="Protein kinase-like (PK-like)"/>
    <property type="match status" value="1"/>
</dbReference>
<dbReference type="InterPro" id="IPR011009">
    <property type="entry name" value="Kinase-like_dom_sf"/>
</dbReference>
<accession>W7MUN1</accession>
<dbReference type="EMBL" id="CM000583">
    <property type="protein sequence ID" value="EWG55238.1"/>
    <property type="molecule type" value="Genomic_DNA"/>
</dbReference>
<dbReference type="GO" id="GO:0004672">
    <property type="term" value="F:protein kinase activity"/>
    <property type="evidence" value="ECO:0007669"/>
    <property type="project" value="InterPro"/>
</dbReference>
<dbReference type="EMBL" id="DS022263">
    <property type="protein sequence ID" value="EWG55238.1"/>
    <property type="molecule type" value="Genomic_DNA"/>
</dbReference>
<dbReference type="InterPro" id="IPR038305">
    <property type="entry name" value="HeLo_sf"/>
</dbReference>
<evidence type="ECO:0000313" key="3">
    <source>
        <dbReference type="Proteomes" id="UP000009096"/>
    </source>
</evidence>
<evidence type="ECO:0000313" key="2">
    <source>
        <dbReference type="EMBL" id="EWG55238.1"/>
    </source>
</evidence>
<dbReference type="VEuPathDB" id="FungiDB:FVEG_13269"/>
<keyword evidence="3" id="KW-1185">Reference proteome</keyword>
<dbReference type="PANTHER" id="PTHR37542">
    <property type="entry name" value="HELO DOMAIN-CONTAINING PROTEIN-RELATED"/>
    <property type="match status" value="1"/>
</dbReference>
<sequence>MTEYAGLALSVPGLVFTCVQYYEAFFTYANAQKEREDLSIRFAVEEKVFSNWKAKAMPDGKTLATSDPTLVKLTIDCLGQIQSAFEEYVKIGNSSQDGNPERAASIDSLVTALKRVGWALNGSKTVPELWKKLKIYNDALNRLWKSTDAVVQRHLLLSLDNFNNAEGLRLMEMALTRADISEYQELAAAVRLRRIVLEAKDRETGSLYAGQTSHYLGDLGQLEDYLGLDAAAFRPSISTLSTDLPRTAIVNGQDALLEWKLYKTDTPEDMNQRQYEWVVRSSMRSLAKLLSQTPKPAGLRALNCLGFYEPSARGLGIPVCFAFSPPPLAYREPISLAKLIEMNKEVVDPEGNIMPFELGGVSVDSHMYLGDRFALATTLARAVQQLHNLGWLHKGVRSQSVLFYRPNDVRGVWRPEPRDLYLVGYEFARPASQASLSIPVENKSGVTIYHHPLYVDSQNARYESRFDLYSLGVVLIEIACGKTAIQMAQHGRVDTSAPWEWDLYIAHYLLSEVERKMGKVYGEVVRRCIKGDVGNEGSGQKGNYQTYLRSLDVDIVGKLELCYA</sequence>
<dbReference type="InterPro" id="IPR000719">
    <property type="entry name" value="Prot_kinase_dom"/>
</dbReference>
<dbReference type="GO" id="GO:0005524">
    <property type="term" value="F:ATP binding"/>
    <property type="evidence" value="ECO:0007669"/>
    <property type="project" value="InterPro"/>
</dbReference>
<dbReference type="KEGG" id="fvr:FVEG_13269"/>
<proteinExistence type="predicted"/>
<gene>
    <name evidence="2" type="ORF">FVEG_13269</name>
</gene>
<name>W7MUN1_GIBM7</name>
<protein>
    <recommendedName>
        <fullName evidence="1">Protein kinase domain-containing protein</fullName>
    </recommendedName>
</protein>
<dbReference type="RefSeq" id="XP_018761429.1">
    <property type="nucleotide sequence ID" value="XM_018902643.1"/>
</dbReference>
<dbReference type="Gene3D" id="1.10.510.10">
    <property type="entry name" value="Transferase(Phosphotransferase) domain 1"/>
    <property type="match status" value="1"/>
</dbReference>
<dbReference type="AlphaFoldDB" id="W7MUN1"/>
<dbReference type="PROSITE" id="PS50011">
    <property type="entry name" value="PROTEIN_KINASE_DOM"/>
    <property type="match status" value="1"/>
</dbReference>
<evidence type="ECO:0000259" key="1">
    <source>
        <dbReference type="PROSITE" id="PS50011"/>
    </source>
</evidence>